<dbReference type="eggNOG" id="COG1670">
    <property type="taxonomic scope" value="Bacteria"/>
</dbReference>
<accession>A0A0D0Q074</accession>
<dbReference type="AlphaFoldDB" id="A0A0D0Q074"/>
<evidence type="ECO:0000313" key="2">
    <source>
        <dbReference type="EMBL" id="KIQ68004.1"/>
    </source>
</evidence>
<keyword evidence="2" id="KW-0808">Transferase</keyword>
<dbReference type="PANTHER" id="PTHR43792">
    <property type="entry name" value="GNAT FAMILY, PUTATIVE (AFU_ORTHOLOGUE AFUA_3G00765)-RELATED-RELATED"/>
    <property type="match status" value="1"/>
</dbReference>
<dbReference type="GO" id="GO:0016747">
    <property type="term" value="F:acyltransferase activity, transferring groups other than amino-acyl groups"/>
    <property type="evidence" value="ECO:0007669"/>
    <property type="project" value="InterPro"/>
</dbReference>
<gene>
    <name evidence="2" type="ORF">Wenmar_03460</name>
</gene>
<dbReference type="InterPro" id="IPR000182">
    <property type="entry name" value="GNAT_dom"/>
</dbReference>
<sequence length="192" mass="21148">MSDDIHPWQQPAAGQAAVAVDRIAGALPRIARGRVILRAPYMADWPLYRDIATSERAVHFGGPMSEDEAWADFLQMVASWLLRGCGLWAVEVQETAETVGFVVLNHEAGDPEAELGFIFTEDGEGHGWAFEASVAARNNAFFALNWETLVSYIAPENERAAALAAKLGATRDPDGDVDGVHCWRYPRPEFDY</sequence>
<dbReference type="RefSeq" id="WP_018302219.1">
    <property type="nucleotide sequence ID" value="NZ_KB902282.1"/>
</dbReference>
<dbReference type="OrthoDB" id="6293260at2"/>
<dbReference type="STRING" id="1123501.Wenmar_03460"/>
<evidence type="ECO:0000313" key="3">
    <source>
        <dbReference type="Proteomes" id="UP000035100"/>
    </source>
</evidence>
<dbReference type="InterPro" id="IPR016181">
    <property type="entry name" value="Acyl_CoA_acyltransferase"/>
</dbReference>
<comment type="caution">
    <text evidence="2">The sequence shown here is derived from an EMBL/GenBank/DDBJ whole genome shotgun (WGS) entry which is preliminary data.</text>
</comment>
<keyword evidence="3" id="KW-1185">Reference proteome</keyword>
<dbReference type="Pfam" id="PF13302">
    <property type="entry name" value="Acetyltransf_3"/>
    <property type="match status" value="1"/>
</dbReference>
<dbReference type="Gene3D" id="3.40.630.30">
    <property type="match status" value="1"/>
</dbReference>
<name>A0A0D0Q074_9RHOB</name>
<evidence type="ECO:0000259" key="1">
    <source>
        <dbReference type="Pfam" id="PF13302"/>
    </source>
</evidence>
<protein>
    <submittedName>
        <fullName evidence="2">Acetyltransferase</fullName>
    </submittedName>
</protein>
<dbReference type="EMBL" id="AONG01000018">
    <property type="protein sequence ID" value="KIQ68004.1"/>
    <property type="molecule type" value="Genomic_DNA"/>
</dbReference>
<dbReference type="InterPro" id="IPR051531">
    <property type="entry name" value="N-acetyltransferase"/>
</dbReference>
<dbReference type="SUPFAM" id="SSF55729">
    <property type="entry name" value="Acyl-CoA N-acyltransferases (Nat)"/>
    <property type="match status" value="1"/>
</dbReference>
<organism evidence="2 3">
    <name type="scientific">Wenxinia marina DSM 24838</name>
    <dbReference type="NCBI Taxonomy" id="1123501"/>
    <lineage>
        <taxon>Bacteria</taxon>
        <taxon>Pseudomonadati</taxon>
        <taxon>Pseudomonadota</taxon>
        <taxon>Alphaproteobacteria</taxon>
        <taxon>Rhodobacterales</taxon>
        <taxon>Roseobacteraceae</taxon>
        <taxon>Wenxinia</taxon>
    </lineage>
</organism>
<dbReference type="Proteomes" id="UP000035100">
    <property type="component" value="Unassembled WGS sequence"/>
</dbReference>
<dbReference type="PANTHER" id="PTHR43792:SF1">
    <property type="entry name" value="N-ACETYLTRANSFERASE DOMAIN-CONTAINING PROTEIN"/>
    <property type="match status" value="1"/>
</dbReference>
<feature type="domain" description="N-acetyltransferase" evidence="1">
    <location>
        <begin position="34"/>
        <end position="170"/>
    </location>
</feature>
<reference evidence="2 3" key="1">
    <citation type="submission" date="2013-01" db="EMBL/GenBank/DDBJ databases">
        <authorList>
            <person name="Fiebig A."/>
            <person name="Goeker M."/>
            <person name="Klenk H.-P.P."/>
        </authorList>
    </citation>
    <scope>NUCLEOTIDE SEQUENCE [LARGE SCALE GENOMIC DNA]</scope>
    <source>
        <strain evidence="2 3">DSM 24838</strain>
    </source>
</reference>
<proteinExistence type="predicted"/>